<dbReference type="Pfam" id="PF01042">
    <property type="entry name" value="Ribonuc_L-PSP"/>
    <property type="match status" value="1"/>
</dbReference>
<dbReference type="OrthoDB" id="9803101at2"/>
<dbReference type="EMBL" id="FUWJ01000007">
    <property type="protein sequence ID" value="SKA23846.1"/>
    <property type="molecule type" value="Genomic_DNA"/>
</dbReference>
<dbReference type="InterPro" id="IPR035959">
    <property type="entry name" value="RutC-like_sf"/>
</dbReference>
<sequence length="116" mass="12499">MSAIRRIDPGPRMSEAVVKGNRIYCSGMIPEDTGTDIASQVRQTLAEIDSLLAKGGSDKSKILTATIWLADIRDFAAMNAVWDAWVVPDQAPARATVEARLSDPAMKVEIMVVAAI</sequence>
<dbReference type="SUPFAM" id="SSF55298">
    <property type="entry name" value="YjgF-like"/>
    <property type="match status" value="1"/>
</dbReference>
<dbReference type="RefSeq" id="WP_085936033.1">
    <property type="nucleotide sequence ID" value="NZ_FUWJ01000007.1"/>
</dbReference>
<dbReference type="InterPro" id="IPR035709">
    <property type="entry name" value="YoaB-like"/>
</dbReference>
<dbReference type="PANTHER" id="PTHR47328:SF1">
    <property type="entry name" value="RUTC FAMILY PROTEIN YOAB"/>
    <property type="match status" value="1"/>
</dbReference>
<dbReference type="AlphaFoldDB" id="A0A1T4S6Z9"/>
<reference evidence="2" key="1">
    <citation type="submission" date="2017-02" db="EMBL/GenBank/DDBJ databases">
        <authorList>
            <person name="Varghese N."/>
            <person name="Submissions S."/>
        </authorList>
    </citation>
    <scope>NUCLEOTIDE SEQUENCE [LARGE SCALE GENOMIC DNA]</scope>
    <source>
        <strain evidence="2">ATCC 27094</strain>
    </source>
</reference>
<dbReference type="PANTHER" id="PTHR47328">
    <property type="match status" value="1"/>
</dbReference>
<accession>A0A1T4S6Z9</accession>
<dbReference type="InterPro" id="IPR006175">
    <property type="entry name" value="YjgF/YER057c/UK114"/>
</dbReference>
<organism evidence="1 2">
    <name type="scientific">Enhydrobacter aerosaccus</name>
    <dbReference type="NCBI Taxonomy" id="225324"/>
    <lineage>
        <taxon>Bacteria</taxon>
        <taxon>Pseudomonadati</taxon>
        <taxon>Pseudomonadota</taxon>
        <taxon>Alphaproteobacteria</taxon>
        <taxon>Hyphomicrobiales</taxon>
        <taxon>Enhydrobacter</taxon>
    </lineage>
</organism>
<keyword evidence="2" id="KW-1185">Reference proteome</keyword>
<proteinExistence type="predicted"/>
<dbReference type="CDD" id="cd06150">
    <property type="entry name" value="YjgF_YER057c_UK114_like_2"/>
    <property type="match status" value="1"/>
</dbReference>
<dbReference type="Proteomes" id="UP000190092">
    <property type="component" value="Unassembled WGS sequence"/>
</dbReference>
<dbReference type="Gene3D" id="3.30.1330.40">
    <property type="entry name" value="RutC-like"/>
    <property type="match status" value="1"/>
</dbReference>
<evidence type="ECO:0000313" key="1">
    <source>
        <dbReference type="EMBL" id="SKA23846.1"/>
    </source>
</evidence>
<name>A0A1T4S6Z9_9HYPH</name>
<protein>
    <submittedName>
        <fullName evidence="1">Enamine deaminase RidA, house cleaning of reactive enamine intermediates, YjgF/YER057c/UK114 family</fullName>
    </submittedName>
</protein>
<evidence type="ECO:0000313" key="2">
    <source>
        <dbReference type="Proteomes" id="UP000190092"/>
    </source>
</evidence>
<gene>
    <name evidence="1" type="ORF">SAMN02745126_04350</name>
</gene>
<dbReference type="STRING" id="225324.SAMN02745126_04350"/>